<keyword evidence="2" id="KW-1185">Reference proteome</keyword>
<reference evidence="1 2" key="1">
    <citation type="submission" date="2021-06" db="EMBL/GenBank/DDBJ databases">
        <title>Caerostris darwini draft genome.</title>
        <authorList>
            <person name="Kono N."/>
            <person name="Arakawa K."/>
        </authorList>
    </citation>
    <scope>NUCLEOTIDE SEQUENCE [LARGE SCALE GENOMIC DNA]</scope>
</reference>
<sequence length="123" mass="14593">MARNYNSERKGFTITWIIENFQYSTYRYEEVLQSPTFVVDTMEKAKWCLFLYPAFDVDYIKKDLLLGLRRMPDSKGPPSIKIDCACGLLTADGWVARQWNVTEKEFTKYRFIVLLSLLLFPKW</sequence>
<protein>
    <submittedName>
        <fullName evidence="1">Speckle-type POZ protein B</fullName>
    </submittedName>
</protein>
<comment type="caution">
    <text evidence="1">The sequence shown here is derived from an EMBL/GenBank/DDBJ whole genome shotgun (WGS) entry which is preliminary data.</text>
</comment>
<organism evidence="1 2">
    <name type="scientific">Caerostris darwini</name>
    <dbReference type="NCBI Taxonomy" id="1538125"/>
    <lineage>
        <taxon>Eukaryota</taxon>
        <taxon>Metazoa</taxon>
        <taxon>Ecdysozoa</taxon>
        <taxon>Arthropoda</taxon>
        <taxon>Chelicerata</taxon>
        <taxon>Arachnida</taxon>
        <taxon>Araneae</taxon>
        <taxon>Araneomorphae</taxon>
        <taxon>Entelegynae</taxon>
        <taxon>Araneoidea</taxon>
        <taxon>Araneidae</taxon>
        <taxon>Caerostris</taxon>
    </lineage>
</organism>
<dbReference type="Gene3D" id="2.60.210.10">
    <property type="entry name" value="Apoptosis, Tumor Necrosis Factor Receptor Associated Protein 2, Chain A"/>
    <property type="match status" value="1"/>
</dbReference>
<dbReference type="EMBL" id="BPLQ01014147">
    <property type="protein sequence ID" value="GIY77611.1"/>
    <property type="molecule type" value="Genomic_DNA"/>
</dbReference>
<evidence type="ECO:0000313" key="1">
    <source>
        <dbReference type="EMBL" id="GIY77611.1"/>
    </source>
</evidence>
<dbReference type="SUPFAM" id="SSF49599">
    <property type="entry name" value="TRAF domain-like"/>
    <property type="match status" value="1"/>
</dbReference>
<proteinExistence type="predicted"/>
<evidence type="ECO:0000313" key="2">
    <source>
        <dbReference type="Proteomes" id="UP001054837"/>
    </source>
</evidence>
<dbReference type="AlphaFoldDB" id="A0AAV4W6N4"/>
<dbReference type="InterPro" id="IPR008974">
    <property type="entry name" value="TRAF-like"/>
</dbReference>
<name>A0AAV4W6N4_9ARAC</name>
<dbReference type="Proteomes" id="UP001054837">
    <property type="component" value="Unassembled WGS sequence"/>
</dbReference>
<accession>A0AAV4W6N4</accession>
<gene>
    <name evidence="1" type="primary">spop-b_9</name>
    <name evidence="1" type="ORF">CDAR_206761</name>
</gene>